<evidence type="ECO:0000313" key="10">
    <source>
        <dbReference type="Proteomes" id="UP000261640"/>
    </source>
</evidence>
<dbReference type="GO" id="GO:0014069">
    <property type="term" value="C:postsynaptic density"/>
    <property type="evidence" value="ECO:0007669"/>
    <property type="project" value="TreeGrafter"/>
</dbReference>
<keyword evidence="10" id="KW-1185">Reference proteome</keyword>
<dbReference type="Gene3D" id="1.20.5.2480">
    <property type="match status" value="1"/>
</dbReference>
<feature type="transmembrane region" description="Helical" evidence="6">
    <location>
        <begin position="243"/>
        <end position="264"/>
    </location>
</feature>
<dbReference type="Pfam" id="PF02453">
    <property type="entry name" value="Reticulon"/>
    <property type="match status" value="1"/>
</dbReference>
<evidence type="ECO:0000256" key="4">
    <source>
        <dbReference type="ARBA" id="ARBA00022989"/>
    </source>
</evidence>
<dbReference type="PROSITE" id="PS50845">
    <property type="entry name" value="RETICULON"/>
    <property type="match status" value="1"/>
</dbReference>
<evidence type="ECO:0000256" key="1">
    <source>
        <dbReference type="ARBA" id="ARBA00004477"/>
    </source>
</evidence>
<reference evidence="9" key="2">
    <citation type="submission" date="2025-09" db="UniProtKB">
        <authorList>
            <consortium name="Ensembl"/>
        </authorList>
    </citation>
    <scope>IDENTIFICATION</scope>
</reference>
<feature type="domain" description="Reticulon" evidence="8">
    <location>
        <begin position="114"/>
        <end position="301"/>
    </location>
</feature>
<comment type="subcellular location">
    <subcellularLocation>
        <location evidence="1">Endoplasmic reticulum membrane</location>
        <topology evidence="1">Multi-pass membrane protein</topology>
    </subcellularLocation>
</comment>
<evidence type="ECO:0000256" key="2">
    <source>
        <dbReference type="ARBA" id="ARBA00022692"/>
    </source>
</evidence>
<dbReference type="GO" id="GO:0030182">
    <property type="term" value="P:neuron differentiation"/>
    <property type="evidence" value="ECO:0007669"/>
    <property type="project" value="TreeGrafter"/>
</dbReference>
<organism evidence="9 10">
    <name type="scientific">Mastacembelus armatus</name>
    <name type="common">zig-zag eel</name>
    <dbReference type="NCBI Taxonomy" id="205130"/>
    <lineage>
        <taxon>Eukaryota</taxon>
        <taxon>Metazoa</taxon>
        <taxon>Chordata</taxon>
        <taxon>Craniata</taxon>
        <taxon>Vertebrata</taxon>
        <taxon>Euteleostomi</taxon>
        <taxon>Actinopterygii</taxon>
        <taxon>Neopterygii</taxon>
        <taxon>Teleostei</taxon>
        <taxon>Neoteleostei</taxon>
        <taxon>Acanthomorphata</taxon>
        <taxon>Anabantaria</taxon>
        <taxon>Synbranchiformes</taxon>
        <taxon>Mastacembelidae</taxon>
        <taxon>Mastacembelus</taxon>
    </lineage>
</organism>
<feature type="region of interest" description="Disordered" evidence="7">
    <location>
        <begin position="1"/>
        <end position="84"/>
    </location>
</feature>
<dbReference type="PANTHER" id="PTHR45799">
    <property type="entry name" value="RETICULON-LIKE PROTEIN"/>
    <property type="match status" value="1"/>
</dbReference>
<proteinExistence type="predicted"/>
<evidence type="ECO:0000256" key="6">
    <source>
        <dbReference type="RuleBase" id="RU210713"/>
    </source>
</evidence>
<dbReference type="FunFam" id="1.20.5.2480:FF:000001">
    <property type="entry name" value="Reticulon"/>
    <property type="match status" value="1"/>
</dbReference>
<name>A0A7N8WIT7_9TELE</name>
<protein>
    <recommendedName>
        <fullName evidence="6">Reticulon</fullName>
    </recommendedName>
</protein>
<dbReference type="GO" id="GO:0005789">
    <property type="term" value="C:endoplasmic reticulum membrane"/>
    <property type="evidence" value="ECO:0007669"/>
    <property type="project" value="UniProtKB-SubCell"/>
</dbReference>
<dbReference type="Proteomes" id="UP000261640">
    <property type="component" value="Unplaced"/>
</dbReference>
<dbReference type="PANTHER" id="PTHR45799:SF6">
    <property type="entry name" value="RETICULON"/>
    <property type="match status" value="1"/>
</dbReference>
<keyword evidence="4 6" id="KW-1133">Transmembrane helix</keyword>
<dbReference type="GO" id="GO:0071787">
    <property type="term" value="P:endoplasmic reticulum tubular network formation"/>
    <property type="evidence" value="ECO:0007669"/>
    <property type="project" value="TreeGrafter"/>
</dbReference>
<keyword evidence="2 6" id="KW-0812">Transmembrane</keyword>
<evidence type="ECO:0000256" key="5">
    <source>
        <dbReference type="ARBA" id="ARBA00023136"/>
    </source>
</evidence>
<reference evidence="9" key="1">
    <citation type="submission" date="2025-08" db="UniProtKB">
        <authorList>
            <consortium name="Ensembl"/>
        </authorList>
    </citation>
    <scope>IDENTIFICATION</scope>
</reference>
<evidence type="ECO:0000313" key="9">
    <source>
        <dbReference type="Ensembl" id="ENSMAMP00000037486.1"/>
    </source>
</evidence>
<evidence type="ECO:0000259" key="8">
    <source>
        <dbReference type="PROSITE" id="PS50845"/>
    </source>
</evidence>
<accession>A0A7N8WIT7</accession>
<dbReference type="GeneTree" id="ENSGT00940000155077"/>
<sequence>MFKADTAKPTASKSSPGTKASRREHDGSSAESGDSEIEQVSEEPPKASNKVKTPVKTEEDRPSKPKPPTAAVPPEVRLEKPQEDNMHKHTHEAKGDLGKPGLTTILEGFNKQKAIDLLYWRNVKQSGAVFSSVLLLLFSLTQFSVVSVGAYLALAALSATISFRIYKSVLQAVQKTDEGHPFKAYLEMEIALSQDQISKYADKILLYTNTCMKELRRLFLVQDLVDSLKFAVLMWLLTYVGALFNGLTLLILAVISMFTMPVVYEKHQAQIDQYVGLIRTQVNSVVGKIQAKIPGAKRKEE</sequence>
<dbReference type="GO" id="GO:0007420">
    <property type="term" value="P:brain development"/>
    <property type="evidence" value="ECO:0007669"/>
    <property type="project" value="TreeGrafter"/>
</dbReference>
<dbReference type="InterPro" id="IPR046964">
    <property type="entry name" value="RTN1-4"/>
</dbReference>
<evidence type="ECO:0000256" key="7">
    <source>
        <dbReference type="SAM" id="MobiDB-lite"/>
    </source>
</evidence>
<evidence type="ECO:0000256" key="3">
    <source>
        <dbReference type="ARBA" id="ARBA00022824"/>
    </source>
</evidence>
<dbReference type="AlphaFoldDB" id="A0A7N8WIT7"/>
<feature type="compositionally biased region" description="Polar residues" evidence="7">
    <location>
        <begin position="9"/>
        <end position="18"/>
    </location>
</feature>
<keyword evidence="3" id="KW-0256">Endoplasmic reticulum</keyword>
<comment type="caution">
    <text evidence="6">Lacks conserved residue(s) required for the propagation of feature annotation.</text>
</comment>
<keyword evidence="5 6" id="KW-0472">Membrane</keyword>
<dbReference type="GO" id="GO:0043005">
    <property type="term" value="C:neuron projection"/>
    <property type="evidence" value="ECO:0007669"/>
    <property type="project" value="TreeGrafter"/>
</dbReference>
<dbReference type="InterPro" id="IPR003388">
    <property type="entry name" value="Reticulon"/>
</dbReference>
<dbReference type="Ensembl" id="ENSMAMT00000052206.1">
    <property type="protein sequence ID" value="ENSMAMP00000037486.1"/>
    <property type="gene ID" value="ENSMAMG00000001999.2"/>
</dbReference>